<evidence type="ECO:0000256" key="4">
    <source>
        <dbReference type="ARBA" id="ARBA00048740"/>
    </source>
</evidence>
<sequence length="85" mass="9742">MCVIKVLNIVITVCCMLFRRCKVVAIDIDPRKIDLALNNAKIYGVDSQIDFVVGDFLQHAPSLKMWCFFHPLGEAHLRKILRCSH</sequence>
<evidence type="ECO:0000256" key="5">
    <source>
        <dbReference type="ARBA" id="ARBA00048763"/>
    </source>
</evidence>
<evidence type="ECO:0000256" key="2">
    <source>
        <dbReference type="ARBA" id="ARBA00025783"/>
    </source>
</evidence>
<comment type="catalytic activity">
    <reaction evidence="6">
        <text>a 5'-end (N(7)-methyl 5'-triphosphoguanosine)-ribonucleoside in snRNA + S-adenosyl-L-methionine = a 5'-end (N(2),N(7)-dimethyl 5'-triphosphoguanosine)-ribonucleoside in snRNA + S-adenosyl-L-homocysteine + H(+)</text>
        <dbReference type="Rhea" id="RHEA:78471"/>
        <dbReference type="Rhea" id="RHEA-COMP:19085"/>
        <dbReference type="Rhea" id="RHEA-COMP:19087"/>
        <dbReference type="ChEBI" id="CHEBI:15378"/>
        <dbReference type="ChEBI" id="CHEBI:57856"/>
        <dbReference type="ChEBI" id="CHEBI:59789"/>
        <dbReference type="ChEBI" id="CHEBI:156461"/>
        <dbReference type="ChEBI" id="CHEBI:172880"/>
    </reaction>
    <physiologicalReaction direction="left-to-right" evidence="6">
        <dbReference type="Rhea" id="RHEA:78472"/>
    </physiologicalReaction>
</comment>
<dbReference type="AlphaFoldDB" id="A0AAP0P4H2"/>
<dbReference type="Gene3D" id="3.40.50.150">
    <property type="entry name" value="Vaccinia Virus protein VP39"/>
    <property type="match status" value="1"/>
</dbReference>
<dbReference type="GO" id="GO:0071164">
    <property type="term" value="F:RNA cap trimethylguanosine synthase activity"/>
    <property type="evidence" value="ECO:0007669"/>
    <property type="project" value="TreeGrafter"/>
</dbReference>
<dbReference type="PANTHER" id="PTHR14741:SF41">
    <property type="entry name" value="TRIMETHYLGUANOSINE SYNTHASE"/>
    <property type="match status" value="1"/>
</dbReference>
<dbReference type="Proteomes" id="UP001417504">
    <property type="component" value="Unassembled WGS sequence"/>
</dbReference>
<dbReference type="GO" id="GO:0005634">
    <property type="term" value="C:nucleus"/>
    <property type="evidence" value="ECO:0007669"/>
    <property type="project" value="TreeGrafter"/>
</dbReference>
<name>A0AAP0P4H2_9MAGN</name>
<evidence type="ECO:0000256" key="7">
    <source>
        <dbReference type="ARBA" id="ARBA00049790"/>
    </source>
</evidence>
<proteinExistence type="inferred from homology"/>
<keyword evidence="8" id="KW-0732">Signal</keyword>
<reference evidence="9 10" key="1">
    <citation type="submission" date="2024-01" db="EMBL/GenBank/DDBJ databases">
        <title>Genome assemblies of Stephania.</title>
        <authorList>
            <person name="Yang L."/>
        </authorList>
    </citation>
    <scope>NUCLEOTIDE SEQUENCE [LARGE SCALE GENOMIC DNA]</scope>
    <source>
        <strain evidence="9">QJT</strain>
        <tissue evidence="9">Leaf</tissue>
    </source>
</reference>
<feature type="signal peptide" evidence="8">
    <location>
        <begin position="1"/>
        <end position="25"/>
    </location>
</feature>
<dbReference type="PANTHER" id="PTHR14741">
    <property type="entry name" value="S-ADENOSYLMETHIONINE-DEPENDENT METHYLTRANSFERASE RELATED"/>
    <property type="match status" value="1"/>
</dbReference>
<feature type="chain" id="PRO_5042916780" description="Trimethylguanosine synthase" evidence="8">
    <location>
        <begin position="26"/>
        <end position="85"/>
    </location>
</feature>
<dbReference type="SUPFAM" id="SSF53335">
    <property type="entry name" value="S-adenosyl-L-methionine-dependent methyltransferases"/>
    <property type="match status" value="1"/>
</dbReference>
<evidence type="ECO:0000256" key="8">
    <source>
        <dbReference type="SAM" id="SignalP"/>
    </source>
</evidence>
<protein>
    <recommendedName>
        <fullName evidence="1">Trimethylguanosine synthase</fullName>
    </recommendedName>
    <alternativeName>
        <fullName evidence="7">Cap-specific guanine-N(2) methyltransferase</fullName>
    </alternativeName>
</protein>
<dbReference type="EMBL" id="JBBNAE010000004">
    <property type="protein sequence ID" value="KAK9130313.1"/>
    <property type="molecule type" value="Genomic_DNA"/>
</dbReference>
<dbReference type="InterPro" id="IPR029063">
    <property type="entry name" value="SAM-dependent_MTases_sf"/>
</dbReference>
<evidence type="ECO:0000256" key="6">
    <source>
        <dbReference type="ARBA" id="ARBA00049075"/>
    </source>
</evidence>
<dbReference type="InterPro" id="IPR019012">
    <property type="entry name" value="RNA_cap_Gua-N2-MeTrfase"/>
</dbReference>
<organism evidence="9 10">
    <name type="scientific">Stephania japonica</name>
    <dbReference type="NCBI Taxonomy" id="461633"/>
    <lineage>
        <taxon>Eukaryota</taxon>
        <taxon>Viridiplantae</taxon>
        <taxon>Streptophyta</taxon>
        <taxon>Embryophyta</taxon>
        <taxon>Tracheophyta</taxon>
        <taxon>Spermatophyta</taxon>
        <taxon>Magnoliopsida</taxon>
        <taxon>Ranunculales</taxon>
        <taxon>Menispermaceae</taxon>
        <taxon>Menispermoideae</taxon>
        <taxon>Cissampelideae</taxon>
        <taxon>Stephania</taxon>
    </lineage>
</organism>
<comment type="catalytic activity">
    <reaction evidence="4">
        <text>a 5'-end (N(7)-methyl 5'-triphosphoguanosine)-ribonucleoside in snoRNA + S-adenosyl-L-methionine = a 5'-end (N(2),N(7)-dimethyl 5'-triphosphoguanosine)-ribonucleoside in snoRNA + S-adenosyl-L-homocysteine + H(+)</text>
        <dbReference type="Rhea" id="RHEA:78475"/>
        <dbReference type="Rhea" id="RHEA-COMP:19086"/>
        <dbReference type="Rhea" id="RHEA-COMP:19088"/>
        <dbReference type="ChEBI" id="CHEBI:15378"/>
        <dbReference type="ChEBI" id="CHEBI:57856"/>
        <dbReference type="ChEBI" id="CHEBI:59789"/>
        <dbReference type="ChEBI" id="CHEBI:156461"/>
        <dbReference type="ChEBI" id="CHEBI:172880"/>
    </reaction>
    <physiologicalReaction direction="left-to-right" evidence="4">
        <dbReference type="Rhea" id="RHEA:78476"/>
    </physiologicalReaction>
</comment>
<gene>
    <name evidence="9" type="ORF">Sjap_010800</name>
</gene>
<comment type="catalytic activity">
    <reaction evidence="3">
        <text>a 5'-end (N(2),N(7)-dimethyl 5'-triphosphoguanosine)-ribonucleoside in snoRNA + S-adenosyl-L-methionine = a 5'-end (N(2),N(2),N(7)-trimethyl 5'-triphosphoguanosine)-ribonucleoside in snoRNA + S-adenosyl-L-homocysteine + H(+)</text>
        <dbReference type="Rhea" id="RHEA:78507"/>
        <dbReference type="Rhea" id="RHEA-COMP:19088"/>
        <dbReference type="Rhea" id="RHEA-COMP:19090"/>
        <dbReference type="ChEBI" id="CHEBI:15378"/>
        <dbReference type="ChEBI" id="CHEBI:57856"/>
        <dbReference type="ChEBI" id="CHEBI:59789"/>
        <dbReference type="ChEBI" id="CHEBI:167623"/>
        <dbReference type="ChEBI" id="CHEBI:172880"/>
    </reaction>
    <physiologicalReaction direction="left-to-right" evidence="3">
        <dbReference type="Rhea" id="RHEA:78508"/>
    </physiologicalReaction>
</comment>
<comment type="catalytic activity">
    <reaction evidence="5">
        <text>a 5'-end (N(2),N(7)-dimethyl 5'-triphosphoguanosine)-ribonucleoside in snRNA + S-adenosyl-L-methionine = a 5'-end (N(2),N(2),N(7)-trimethyl 5'-triphosphoguanosine)-ribonucleoside in snRNA + S-adenosyl-L-homocysteine + H(+)</text>
        <dbReference type="Rhea" id="RHEA:78479"/>
        <dbReference type="Rhea" id="RHEA-COMP:19087"/>
        <dbReference type="Rhea" id="RHEA-COMP:19089"/>
        <dbReference type="ChEBI" id="CHEBI:15378"/>
        <dbReference type="ChEBI" id="CHEBI:57856"/>
        <dbReference type="ChEBI" id="CHEBI:59789"/>
        <dbReference type="ChEBI" id="CHEBI:167623"/>
        <dbReference type="ChEBI" id="CHEBI:172880"/>
    </reaction>
    <physiologicalReaction direction="left-to-right" evidence="5">
        <dbReference type="Rhea" id="RHEA:78480"/>
    </physiologicalReaction>
</comment>
<comment type="caution">
    <text evidence="9">The sequence shown here is derived from an EMBL/GenBank/DDBJ whole genome shotgun (WGS) entry which is preliminary data.</text>
</comment>
<evidence type="ECO:0000256" key="1">
    <source>
        <dbReference type="ARBA" id="ARBA00018517"/>
    </source>
</evidence>
<evidence type="ECO:0000256" key="3">
    <source>
        <dbReference type="ARBA" id="ARBA00047418"/>
    </source>
</evidence>
<comment type="similarity">
    <text evidence="2">Belongs to the methyltransferase superfamily. Trimethylguanosine synthase family.</text>
</comment>
<evidence type="ECO:0000313" key="10">
    <source>
        <dbReference type="Proteomes" id="UP001417504"/>
    </source>
</evidence>
<dbReference type="Pfam" id="PF09445">
    <property type="entry name" value="Methyltransf_15"/>
    <property type="match status" value="1"/>
</dbReference>
<keyword evidence="10" id="KW-1185">Reference proteome</keyword>
<accession>A0AAP0P4H2</accession>
<evidence type="ECO:0000313" key="9">
    <source>
        <dbReference type="EMBL" id="KAK9130313.1"/>
    </source>
</evidence>